<name>A0ABW4IBJ3_9SPHI</name>
<keyword evidence="11" id="KW-1185">Reference proteome</keyword>
<evidence type="ECO:0000256" key="1">
    <source>
        <dbReference type="ARBA" id="ARBA00004571"/>
    </source>
</evidence>
<dbReference type="NCBIfam" id="TIGR04056">
    <property type="entry name" value="OMP_RagA_SusC"/>
    <property type="match status" value="1"/>
</dbReference>
<protein>
    <submittedName>
        <fullName evidence="10">SusC/RagA family TonB-linked outer membrane protein</fullName>
    </submittedName>
</protein>
<dbReference type="SUPFAM" id="SSF56935">
    <property type="entry name" value="Porins"/>
    <property type="match status" value="1"/>
</dbReference>
<dbReference type="SUPFAM" id="SSF49464">
    <property type="entry name" value="Carboxypeptidase regulatory domain-like"/>
    <property type="match status" value="1"/>
</dbReference>
<dbReference type="InterPro" id="IPR039426">
    <property type="entry name" value="TonB-dep_rcpt-like"/>
</dbReference>
<evidence type="ECO:0000256" key="8">
    <source>
        <dbReference type="SAM" id="SignalP"/>
    </source>
</evidence>
<dbReference type="Gene3D" id="2.60.40.1120">
    <property type="entry name" value="Carboxypeptidase-like, regulatory domain"/>
    <property type="match status" value="1"/>
</dbReference>
<evidence type="ECO:0000256" key="6">
    <source>
        <dbReference type="ARBA" id="ARBA00023237"/>
    </source>
</evidence>
<evidence type="ECO:0000256" key="7">
    <source>
        <dbReference type="PROSITE-ProRule" id="PRU01360"/>
    </source>
</evidence>
<dbReference type="InterPro" id="IPR023996">
    <property type="entry name" value="TonB-dep_OMP_SusC/RagA"/>
</dbReference>
<evidence type="ECO:0000256" key="4">
    <source>
        <dbReference type="ARBA" id="ARBA00022692"/>
    </source>
</evidence>
<dbReference type="InterPro" id="IPR023997">
    <property type="entry name" value="TonB-dep_OMP_SusC/RagA_CS"/>
</dbReference>
<dbReference type="Gene3D" id="2.40.170.20">
    <property type="entry name" value="TonB-dependent receptor, beta-barrel domain"/>
    <property type="match status" value="1"/>
</dbReference>
<dbReference type="NCBIfam" id="TIGR04057">
    <property type="entry name" value="SusC_RagA_signa"/>
    <property type="match status" value="1"/>
</dbReference>
<reference evidence="11" key="1">
    <citation type="journal article" date="2019" name="Int. J. Syst. Evol. Microbiol.">
        <title>The Global Catalogue of Microorganisms (GCM) 10K type strain sequencing project: providing services to taxonomists for standard genome sequencing and annotation.</title>
        <authorList>
            <consortium name="The Broad Institute Genomics Platform"/>
            <consortium name="The Broad Institute Genome Sequencing Center for Infectious Disease"/>
            <person name="Wu L."/>
            <person name="Ma J."/>
        </authorList>
    </citation>
    <scope>NUCLEOTIDE SEQUENCE [LARGE SCALE GENOMIC DNA]</scope>
    <source>
        <strain evidence="11">CCUG 53762</strain>
    </source>
</reference>
<keyword evidence="3 7" id="KW-1134">Transmembrane beta strand</keyword>
<organism evidence="10 11">
    <name type="scientific">Pseudopedobacter beijingensis</name>
    <dbReference type="NCBI Taxonomy" id="1207056"/>
    <lineage>
        <taxon>Bacteria</taxon>
        <taxon>Pseudomonadati</taxon>
        <taxon>Bacteroidota</taxon>
        <taxon>Sphingobacteriia</taxon>
        <taxon>Sphingobacteriales</taxon>
        <taxon>Sphingobacteriaceae</taxon>
        <taxon>Pseudopedobacter</taxon>
    </lineage>
</organism>
<dbReference type="InterPro" id="IPR036942">
    <property type="entry name" value="Beta-barrel_TonB_sf"/>
</dbReference>
<evidence type="ECO:0000259" key="9">
    <source>
        <dbReference type="Pfam" id="PF07715"/>
    </source>
</evidence>
<accession>A0ABW4IBJ3</accession>
<gene>
    <name evidence="10" type="ORF">ACFSAH_07425</name>
</gene>
<dbReference type="Pfam" id="PF07715">
    <property type="entry name" value="Plug"/>
    <property type="match status" value="1"/>
</dbReference>
<evidence type="ECO:0000256" key="3">
    <source>
        <dbReference type="ARBA" id="ARBA00022452"/>
    </source>
</evidence>
<proteinExistence type="inferred from homology"/>
<evidence type="ECO:0000313" key="11">
    <source>
        <dbReference type="Proteomes" id="UP001597118"/>
    </source>
</evidence>
<comment type="subcellular location">
    <subcellularLocation>
        <location evidence="1 7">Cell outer membrane</location>
        <topology evidence="1 7">Multi-pass membrane protein</topology>
    </subcellularLocation>
</comment>
<feature type="domain" description="TonB-dependent receptor plug" evidence="9">
    <location>
        <begin position="116"/>
        <end position="224"/>
    </location>
</feature>
<dbReference type="EMBL" id="JBHUDG010000006">
    <property type="protein sequence ID" value="MFD1629699.1"/>
    <property type="molecule type" value="Genomic_DNA"/>
</dbReference>
<keyword evidence="5 7" id="KW-0472">Membrane</keyword>
<evidence type="ECO:0000256" key="2">
    <source>
        <dbReference type="ARBA" id="ARBA00022448"/>
    </source>
</evidence>
<dbReference type="Gene3D" id="2.170.130.10">
    <property type="entry name" value="TonB-dependent receptor, plug domain"/>
    <property type="match status" value="1"/>
</dbReference>
<feature type="signal peptide" evidence="8">
    <location>
        <begin position="1"/>
        <end position="19"/>
    </location>
</feature>
<keyword evidence="2 7" id="KW-0813">Transport</keyword>
<dbReference type="PROSITE" id="PS52016">
    <property type="entry name" value="TONB_DEPENDENT_REC_3"/>
    <property type="match status" value="1"/>
</dbReference>
<dbReference type="Proteomes" id="UP001597118">
    <property type="component" value="Unassembled WGS sequence"/>
</dbReference>
<sequence>MRKVSLFIFLILTYLNLSAQQTKLITGTVHDAELNDALIGVSVSVKGSTIGAVTDVNGKYSIKVPQNEKPVLVFRYLGYSPKEVATGELTTVNVKLSKENKSLNEVVVIGYGEVKRRDVTGSVASVKMEDLQKAPVGSAIEALAGRVAGVQVSSVGGKPGGGVNIIVRGANSITQDNSPLYVIDGFPMEDANSNVLNPSEIESIEVLKDASATAIYGARGANGVILITTKRGKEGAPQVNYSGYAGAQSVINKIELMDPYEFVKLNAERDPQDIKKTYLRGDTTLDYYKTVKGIDWQDELFRTAFMQDHSLSIYGGNKTTKYSFSGNLFDQKGVIINSGFGRKQGRVTLDQNFGKKLKTGVDVRYTSTKTYGANPASPEANHSAMNYLMYSVWGYRPITYGDNRDLIDDLVAPGTDENNDYRINPILSAKNEVRDNYNTRIIFNGYAEYAILPELKFKITGSANNSDWRNESFNNSKTRYGYPKSNNKVNGSILYTESDTWQNENLLTYNKSINKVHNINAVAGLVFQENNYKRYGVSAILLPNETLGLAGLGQGVAQPVTSIITSWSMMSYLGRVNYNYNNRYYLTASYRADGSSKFMKQNRWGYFPSAAASWRIIQEDFMKDIKFLSDAKIRLGYGVTGNNRVTEYAPYAALNFENTGPASNGYYAFGNALTPGVYLGSIANPDLKWESTAQSNVGIDLGAFKQRLIFTVDYYKKKTTDLLLNASLPYSTGYSTAYKNIGSTSNEGIELSVSGDVIKNKEFNWNASFNIAFNKNKVLSLTQNQESRTSTVNWDQFYRTIPAYIAKVGQPLGQIYGYIWDGVYQYDDFDKQADGSYKLKQGITNNGAAVQPGDIKYRDLNGDGTVNDLDRTVIGRGYPIHQGGFSNNFTYKGFDLNLFFQWSYGNDIINANRLWFEGGDKAYLNQYATFSDRWTPENQSNTMFRVRGQGSYAYSSRIVEDGSYLRLKTISLGYKFPVKYLKGMNIKNLRVYASAQNLLTFTKYSGYDPEVAVYYSALTPGFDYSSYPRPKTIVFGVNLSL</sequence>
<keyword evidence="6 7" id="KW-0998">Cell outer membrane</keyword>
<keyword evidence="8" id="KW-0732">Signal</keyword>
<dbReference type="RefSeq" id="WP_379662080.1">
    <property type="nucleotide sequence ID" value="NZ_JBHUDG010000006.1"/>
</dbReference>
<keyword evidence="4 7" id="KW-0812">Transmembrane</keyword>
<dbReference type="InterPro" id="IPR008969">
    <property type="entry name" value="CarboxyPept-like_regulatory"/>
</dbReference>
<evidence type="ECO:0000256" key="5">
    <source>
        <dbReference type="ARBA" id="ARBA00023136"/>
    </source>
</evidence>
<dbReference type="InterPro" id="IPR037066">
    <property type="entry name" value="Plug_dom_sf"/>
</dbReference>
<feature type="chain" id="PRO_5045143536" evidence="8">
    <location>
        <begin position="20"/>
        <end position="1041"/>
    </location>
</feature>
<comment type="caution">
    <text evidence="10">The sequence shown here is derived from an EMBL/GenBank/DDBJ whole genome shotgun (WGS) entry which is preliminary data.</text>
</comment>
<comment type="similarity">
    <text evidence="7">Belongs to the TonB-dependent receptor family.</text>
</comment>
<dbReference type="InterPro" id="IPR012910">
    <property type="entry name" value="Plug_dom"/>
</dbReference>
<evidence type="ECO:0000313" key="10">
    <source>
        <dbReference type="EMBL" id="MFD1629699.1"/>
    </source>
</evidence>
<dbReference type="Pfam" id="PF13715">
    <property type="entry name" value="CarbopepD_reg_2"/>
    <property type="match status" value="1"/>
</dbReference>